<evidence type="ECO:0000313" key="2">
    <source>
        <dbReference type="Proteomes" id="UP000078397"/>
    </source>
</evidence>
<organism evidence="1 2">
    <name type="scientific">Pochonia chlamydosporia 170</name>
    <dbReference type="NCBI Taxonomy" id="1380566"/>
    <lineage>
        <taxon>Eukaryota</taxon>
        <taxon>Fungi</taxon>
        <taxon>Dikarya</taxon>
        <taxon>Ascomycota</taxon>
        <taxon>Pezizomycotina</taxon>
        <taxon>Sordariomycetes</taxon>
        <taxon>Hypocreomycetidae</taxon>
        <taxon>Hypocreales</taxon>
        <taxon>Clavicipitaceae</taxon>
        <taxon>Pochonia</taxon>
    </lineage>
</organism>
<keyword evidence="2" id="KW-1185">Reference proteome</keyword>
<proteinExistence type="predicted"/>
<dbReference type="Proteomes" id="UP000078397">
    <property type="component" value="Unassembled WGS sequence"/>
</dbReference>
<gene>
    <name evidence="1" type="ORF">VFPPC_17836</name>
</gene>
<dbReference type="EMBL" id="LSBJ02000004">
    <property type="protein sequence ID" value="OWT42971.1"/>
    <property type="molecule type" value="Genomic_DNA"/>
</dbReference>
<dbReference type="KEGG" id="pchm:VFPPC_17836"/>
<dbReference type="GeneID" id="33936744"/>
<evidence type="ECO:0000313" key="1">
    <source>
        <dbReference type="EMBL" id="OWT42971.1"/>
    </source>
</evidence>
<name>A0A219AQG1_METCM</name>
<reference evidence="1 2" key="1">
    <citation type="journal article" date="2016" name="PLoS Pathog.">
        <title>Biosynthesis of antibiotic leucinostatins in bio-control fungus Purpureocillium lilacinum and their inhibition on phytophthora revealed by genome mining.</title>
        <authorList>
            <person name="Wang G."/>
            <person name="Liu Z."/>
            <person name="Lin R."/>
            <person name="Li E."/>
            <person name="Mao Z."/>
            <person name="Ling J."/>
            <person name="Yang Y."/>
            <person name="Yin W.B."/>
            <person name="Xie B."/>
        </authorList>
    </citation>
    <scope>NUCLEOTIDE SEQUENCE [LARGE SCALE GENOMIC DNA]</scope>
    <source>
        <strain evidence="1">170</strain>
    </source>
</reference>
<accession>A0A219AQG1</accession>
<sequence length="146" mass="16384">MECTQQIRTFLTSLPSNDVASQAQVDGSFAASLFETSVVGMIRKISSHLNSAISTLLQHVYPGGHVWTWNSSFNALRSNQNRSGWFHHKRITATEQVRGEGGYEADFHWLWTSLRVRTRVCRQNGVFVGGNTGFNGRSPFLLHVKC</sequence>
<protein>
    <submittedName>
        <fullName evidence="1">Uncharacterized protein</fullName>
    </submittedName>
</protein>
<dbReference type="RefSeq" id="XP_022285432.1">
    <property type="nucleotide sequence ID" value="XM_022429514.1"/>
</dbReference>
<comment type="caution">
    <text evidence="1">The sequence shown here is derived from an EMBL/GenBank/DDBJ whole genome shotgun (WGS) entry which is preliminary data.</text>
</comment>
<dbReference type="AlphaFoldDB" id="A0A219AQG1"/>